<dbReference type="EMBL" id="BOPG01000024">
    <property type="protein sequence ID" value="GIJ56545.1"/>
    <property type="molecule type" value="Genomic_DNA"/>
</dbReference>
<evidence type="ECO:0000313" key="1">
    <source>
        <dbReference type="EMBL" id="GIJ56545.1"/>
    </source>
</evidence>
<dbReference type="Gene3D" id="3.10.450.50">
    <property type="match status" value="1"/>
</dbReference>
<name>A0A8J4DZB5_9ACTN</name>
<evidence type="ECO:0000313" key="2">
    <source>
        <dbReference type="Proteomes" id="UP000612585"/>
    </source>
</evidence>
<dbReference type="SUPFAM" id="SSF54427">
    <property type="entry name" value="NTF2-like"/>
    <property type="match status" value="1"/>
</dbReference>
<organism evidence="1 2">
    <name type="scientific">Virgisporangium aurantiacum</name>
    <dbReference type="NCBI Taxonomy" id="175570"/>
    <lineage>
        <taxon>Bacteria</taxon>
        <taxon>Bacillati</taxon>
        <taxon>Actinomycetota</taxon>
        <taxon>Actinomycetes</taxon>
        <taxon>Micromonosporales</taxon>
        <taxon>Micromonosporaceae</taxon>
        <taxon>Virgisporangium</taxon>
    </lineage>
</organism>
<comment type="caution">
    <text evidence="1">The sequence shown here is derived from an EMBL/GenBank/DDBJ whole genome shotgun (WGS) entry which is preliminary data.</text>
</comment>
<sequence>MKLGVVRDWLEAVNDGDAARLVALTTDRVEIVGPRGAGPADREVLADWLTRSGFSARSLRWFCGTDGSVVVEQVAAWRDGAEGVRLASQFLVDAHRGAHRVARYVRHDGGLEPALAAAGLTVADEVFG</sequence>
<protein>
    <recommendedName>
        <fullName evidence="3">SnoaL-like domain-containing protein</fullName>
    </recommendedName>
</protein>
<reference evidence="1" key="1">
    <citation type="submission" date="2021-01" db="EMBL/GenBank/DDBJ databases">
        <title>Whole genome shotgun sequence of Virgisporangium aurantiacum NBRC 16421.</title>
        <authorList>
            <person name="Komaki H."/>
            <person name="Tamura T."/>
        </authorList>
    </citation>
    <scope>NUCLEOTIDE SEQUENCE</scope>
    <source>
        <strain evidence="1">NBRC 16421</strain>
    </source>
</reference>
<proteinExistence type="predicted"/>
<keyword evidence="2" id="KW-1185">Reference proteome</keyword>
<accession>A0A8J4DZB5</accession>
<dbReference type="InterPro" id="IPR032710">
    <property type="entry name" value="NTF2-like_dom_sf"/>
</dbReference>
<evidence type="ECO:0008006" key="3">
    <source>
        <dbReference type="Google" id="ProtNLM"/>
    </source>
</evidence>
<gene>
    <name evidence="1" type="ORF">Vau01_040610</name>
</gene>
<dbReference type="Proteomes" id="UP000612585">
    <property type="component" value="Unassembled WGS sequence"/>
</dbReference>
<dbReference type="RefSeq" id="WP_203995043.1">
    <property type="nucleotide sequence ID" value="NZ_BOPG01000024.1"/>
</dbReference>
<dbReference type="AlphaFoldDB" id="A0A8J4DZB5"/>